<keyword evidence="11" id="KW-1185">Reference proteome</keyword>
<feature type="coiled-coil region" evidence="6">
    <location>
        <begin position="33"/>
        <end position="67"/>
    </location>
</feature>
<keyword evidence="3" id="KW-0808">Transferase</keyword>
<comment type="catalytic activity">
    <reaction evidence="1">
        <text>ATP + protein L-histidine = ADP + protein N-phospho-L-histidine.</text>
        <dbReference type="EC" id="2.7.13.3"/>
    </reaction>
</comment>
<dbReference type="InterPro" id="IPR050482">
    <property type="entry name" value="Sensor_HK_TwoCompSys"/>
</dbReference>
<evidence type="ECO:0000256" key="1">
    <source>
        <dbReference type="ARBA" id="ARBA00000085"/>
    </source>
</evidence>
<name>A0A6I2UF71_9FIRM</name>
<dbReference type="Gene3D" id="3.30.565.10">
    <property type="entry name" value="Histidine kinase-like ATPase, C-terminal domain"/>
    <property type="match status" value="1"/>
</dbReference>
<dbReference type="AlphaFoldDB" id="A0A6I2UF71"/>
<gene>
    <name evidence="10" type="ORF">FYJ84_02260</name>
</gene>
<dbReference type="InterPro" id="IPR011712">
    <property type="entry name" value="Sig_transdc_His_kin_sub3_dim/P"/>
</dbReference>
<dbReference type="Proteomes" id="UP000433181">
    <property type="component" value="Unassembled WGS sequence"/>
</dbReference>
<dbReference type="GO" id="GO:0016020">
    <property type="term" value="C:membrane"/>
    <property type="evidence" value="ECO:0007669"/>
    <property type="project" value="InterPro"/>
</dbReference>
<dbReference type="EMBL" id="VUNR01000003">
    <property type="protein sequence ID" value="MSU07811.1"/>
    <property type="molecule type" value="Genomic_DNA"/>
</dbReference>
<dbReference type="InterPro" id="IPR036890">
    <property type="entry name" value="HATPase_C_sf"/>
</dbReference>
<protein>
    <recommendedName>
        <fullName evidence="2">histidine kinase</fullName>
        <ecNumber evidence="2">2.7.13.3</ecNumber>
    </recommendedName>
</protein>
<feature type="domain" description="Sensor DegS" evidence="8">
    <location>
        <begin position="15"/>
        <end position="170"/>
    </location>
</feature>
<evidence type="ECO:0000313" key="10">
    <source>
        <dbReference type="EMBL" id="MSU07811.1"/>
    </source>
</evidence>
<evidence type="ECO:0000313" key="11">
    <source>
        <dbReference type="Proteomes" id="UP000433181"/>
    </source>
</evidence>
<dbReference type="SUPFAM" id="SSF55874">
    <property type="entry name" value="ATPase domain of HSP90 chaperone/DNA topoisomerase II/histidine kinase"/>
    <property type="match status" value="1"/>
</dbReference>
<organism evidence="10 11">
    <name type="scientific">Anaerovibrio slackiae</name>
    <dbReference type="NCBI Taxonomy" id="2652309"/>
    <lineage>
        <taxon>Bacteria</taxon>
        <taxon>Bacillati</taxon>
        <taxon>Bacillota</taxon>
        <taxon>Negativicutes</taxon>
        <taxon>Selenomonadales</taxon>
        <taxon>Selenomonadaceae</taxon>
        <taxon>Anaerovibrio</taxon>
    </lineage>
</organism>
<evidence type="ECO:0000256" key="5">
    <source>
        <dbReference type="ARBA" id="ARBA00023012"/>
    </source>
</evidence>
<evidence type="ECO:0000256" key="6">
    <source>
        <dbReference type="SAM" id="Coils"/>
    </source>
</evidence>
<dbReference type="PANTHER" id="PTHR24421">
    <property type="entry name" value="NITRATE/NITRITE SENSOR PROTEIN NARX-RELATED"/>
    <property type="match status" value="1"/>
</dbReference>
<accession>A0A6I2UF71</accession>
<proteinExistence type="predicted"/>
<keyword evidence="6" id="KW-0175">Coiled coil</keyword>
<sequence>MDVEQQGERLLREAFQNTVDAMENSKGQIFEIYENTKNDVEAARVMLKELKEETAKLQDEVDVLVHCEQQEKQRLVKVSSNFANYSEDKIRASYEAVKDVQVRLALVKEKEFQSRRQRDRLEIRLRGMEQTLLMAERLATKLGTVVGYLTSQISNVVAQMDIASKNKFLGVQIIKAQEDERLRVSREIHDGPAQEMANLIYQASICERLVDTRPEEAKAGLQELRRQIRTCLADVRQIIFDMRPMSLDDLGLVPALRQLVSKLEERKILKTDFQVNGKERALEKHVEVTLFRIIQEGLNNIHRHAGVSEGRLRLLFSPNDLSILISDEGRGFDMAETEEMRKSGTGNGHFGILGMEERAKLIGASLNVISNPGEGTKIHVKLPYPKLEKD</sequence>
<dbReference type="CDD" id="cd16917">
    <property type="entry name" value="HATPase_UhpB-NarQ-NarX-like"/>
    <property type="match status" value="1"/>
</dbReference>
<dbReference type="GO" id="GO:0000155">
    <property type="term" value="F:phosphorelay sensor kinase activity"/>
    <property type="evidence" value="ECO:0007669"/>
    <property type="project" value="InterPro"/>
</dbReference>
<keyword evidence="5" id="KW-0902">Two-component regulatory system</keyword>
<dbReference type="InterPro" id="IPR003594">
    <property type="entry name" value="HATPase_dom"/>
</dbReference>
<evidence type="ECO:0000259" key="7">
    <source>
        <dbReference type="Pfam" id="PF02518"/>
    </source>
</evidence>
<dbReference type="Pfam" id="PF07730">
    <property type="entry name" value="HisKA_3"/>
    <property type="match status" value="1"/>
</dbReference>
<dbReference type="Pfam" id="PF02518">
    <property type="entry name" value="HATPase_c"/>
    <property type="match status" value="1"/>
</dbReference>
<reference evidence="10 11" key="1">
    <citation type="submission" date="2019-08" db="EMBL/GenBank/DDBJ databases">
        <title>In-depth cultivation of the pig gut microbiome towards novel bacterial diversity and tailored functional studies.</title>
        <authorList>
            <person name="Wylensek D."/>
            <person name="Hitch T.C.A."/>
            <person name="Clavel T."/>
        </authorList>
    </citation>
    <scope>NUCLEOTIDE SEQUENCE [LARGE SCALE GENOMIC DNA]</scope>
    <source>
        <strain evidence="10 11">WCA-693-APC-5D-A</strain>
    </source>
</reference>
<evidence type="ECO:0000256" key="4">
    <source>
        <dbReference type="ARBA" id="ARBA00022777"/>
    </source>
</evidence>
<dbReference type="PANTHER" id="PTHR24421:SF55">
    <property type="entry name" value="SENSOR HISTIDINE KINASE YDFH"/>
    <property type="match status" value="1"/>
</dbReference>
<feature type="domain" description="Histidine kinase/HSP90-like ATPase" evidence="7">
    <location>
        <begin position="287"/>
        <end position="385"/>
    </location>
</feature>
<dbReference type="InterPro" id="IPR008595">
    <property type="entry name" value="DegS"/>
</dbReference>
<evidence type="ECO:0000259" key="9">
    <source>
        <dbReference type="Pfam" id="PF07730"/>
    </source>
</evidence>
<evidence type="ECO:0000256" key="2">
    <source>
        <dbReference type="ARBA" id="ARBA00012438"/>
    </source>
</evidence>
<comment type="caution">
    <text evidence="10">The sequence shown here is derived from an EMBL/GenBank/DDBJ whole genome shotgun (WGS) entry which is preliminary data.</text>
</comment>
<keyword evidence="4 10" id="KW-0418">Kinase</keyword>
<evidence type="ECO:0000259" key="8">
    <source>
        <dbReference type="Pfam" id="PF05384"/>
    </source>
</evidence>
<dbReference type="Pfam" id="PF05384">
    <property type="entry name" value="DegS"/>
    <property type="match status" value="1"/>
</dbReference>
<dbReference type="EC" id="2.7.13.3" evidence="2"/>
<dbReference type="Gene3D" id="1.20.5.1930">
    <property type="match status" value="1"/>
</dbReference>
<feature type="domain" description="Signal transduction histidine kinase subgroup 3 dimerisation and phosphoacceptor" evidence="9">
    <location>
        <begin position="180"/>
        <end position="246"/>
    </location>
</feature>
<evidence type="ECO:0000256" key="3">
    <source>
        <dbReference type="ARBA" id="ARBA00022679"/>
    </source>
</evidence>
<dbReference type="GO" id="GO:0046983">
    <property type="term" value="F:protein dimerization activity"/>
    <property type="evidence" value="ECO:0007669"/>
    <property type="project" value="InterPro"/>
</dbReference>